<dbReference type="RefSeq" id="WP_157087836.1">
    <property type="nucleotide sequence ID" value="NZ_JAGIKZ010000011.1"/>
</dbReference>
<sequence length="54" mass="6416">MGNVIVKVSGRKKRSSNAGKNISAFERIRRERQEENKKLLEQYDKEIRRVVNTR</sequence>
<feature type="coiled-coil region" evidence="1">
    <location>
        <begin position="22"/>
        <end position="49"/>
    </location>
</feature>
<keyword evidence="3" id="KW-1185">Reference proteome</keyword>
<comment type="caution">
    <text evidence="2">The sequence shown here is derived from an EMBL/GenBank/DDBJ whole genome shotgun (WGS) entry which is preliminary data.</text>
</comment>
<evidence type="ECO:0000256" key="1">
    <source>
        <dbReference type="SAM" id="Coils"/>
    </source>
</evidence>
<name>A0ABS4RH14_9BACI</name>
<keyword evidence="1" id="KW-0175">Coiled coil</keyword>
<reference evidence="2 3" key="1">
    <citation type="submission" date="2021-03" db="EMBL/GenBank/DDBJ databases">
        <title>Genomic Encyclopedia of Type Strains, Phase IV (KMG-IV): sequencing the most valuable type-strain genomes for metagenomic binning, comparative biology and taxonomic classification.</title>
        <authorList>
            <person name="Goeker M."/>
        </authorList>
    </citation>
    <scope>NUCLEOTIDE SEQUENCE [LARGE SCALE GENOMIC DNA]</scope>
    <source>
        <strain evidence="2 3">DSM 26675</strain>
    </source>
</reference>
<evidence type="ECO:0000313" key="2">
    <source>
        <dbReference type="EMBL" id="MBP2241721.1"/>
    </source>
</evidence>
<accession>A0ABS4RH14</accession>
<proteinExistence type="predicted"/>
<organism evidence="2 3">
    <name type="scientific">Cytobacillus eiseniae</name>
    <dbReference type="NCBI Taxonomy" id="762947"/>
    <lineage>
        <taxon>Bacteria</taxon>
        <taxon>Bacillati</taxon>
        <taxon>Bacillota</taxon>
        <taxon>Bacilli</taxon>
        <taxon>Bacillales</taxon>
        <taxon>Bacillaceae</taxon>
        <taxon>Cytobacillus</taxon>
    </lineage>
</organism>
<gene>
    <name evidence="2" type="ORF">J2Z40_002293</name>
</gene>
<evidence type="ECO:0000313" key="3">
    <source>
        <dbReference type="Proteomes" id="UP001519293"/>
    </source>
</evidence>
<dbReference type="EMBL" id="JAGIKZ010000011">
    <property type="protein sequence ID" value="MBP2241721.1"/>
    <property type="molecule type" value="Genomic_DNA"/>
</dbReference>
<protein>
    <submittedName>
        <fullName evidence="2">Uncharacterized protein</fullName>
    </submittedName>
</protein>
<dbReference type="Proteomes" id="UP001519293">
    <property type="component" value="Unassembled WGS sequence"/>
</dbReference>